<dbReference type="AlphaFoldDB" id="A0A844HUB4"/>
<comment type="caution">
    <text evidence="2">The sequence shown here is derived from an EMBL/GenBank/DDBJ whole genome shotgun (WGS) entry which is preliminary data.</text>
</comment>
<protein>
    <submittedName>
        <fullName evidence="2">Uncharacterized protein</fullName>
    </submittedName>
</protein>
<organism evidence="2 3">
    <name type="scientific">Paracoccus litorisediminis</name>
    <dbReference type="NCBI Taxonomy" id="2006130"/>
    <lineage>
        <taxon>Bacteria</taxon>
        <taxon>Pseudomonadati</taxon>
        <taxon>Pseudomonadota</taxon>
        <taxon>Alphaproteobacteria</taxon>
        <taxon>Rhodobacterales</taxon>
        <taxon>Paracoccaceae</taxon>
        <taxon>Paracoccus</taxon>
    </lineage>
</organism>
<accession>A0A844HUB4</accession>
<dbReference type="RefSeq" id="WP_155041045.1">
    <property type="nucleotide sequence ID" value="NZ_WMIG01000013.1"/>
</dbReference>
<sequence length="136" mass="14735">MMFSPEWLMIGAGAAVGFGVWLMGRGDTAHLQAEMHKAAAAKPRSKKITGEDRMLDAVNRKISEAVLDRDGKEIVGGKIATHAEAAVEKRGRYISIDEATAPVKTGKSRKRADRLVADPNAEPPRAPRIKPTPKHT</sequence>
<proteinExistence type="predicted"/>
<reference evidence="2 3" key="1">
    <citation type="submission" date="2019-11" db="EMBL/GenBank/DDBJ databases">
        <authorList>
            <person name="Dong K."/>
        </authorList>
    </citation>
    <scope>NUCLEOTIDE SEQUENCE [LARGE SCALE GENOMIC DNA]</scope>
    <source>
        <strain evidence="2 3">NBRC 112902</strain>
    </source>
</reference>
<feature type="region of interest" description="Disordered" evidence="1">
    <location>
        <begin position="97"/>
        <end position="136"/>
    </location>
</feature>
<dbReference type="Proteomes" id="UP000449846">
    <property type="component" value="Unassembled WGS sequence"/>
</dbReference>
<gene>
    <name evidence="2" type="ORF">GL300_17985</name>
</gene>
<dbReference type="EMBL" id="WMIG01000013">
    <property type="protein sequence ID" value="MTH61102.1"/>
    <property type="molecule type" value="Genomic_DNA"/>
</dbReference>
<keyword evidence="3" id="KW-1185">Reference proteome</keyword>
<evidence type="ECO:0000256" key="1">
    <source>
        <dbReference type="SAM" id="MobiDB-lite"/>
    </source>
</evidence>
<evidence type="ECO:0000313" key="2">
    <source>
        <dbReference type="EMBL" id="MTH61102.1"/>
    </source>
</evidence>
<evidence type="ECO:0000313" key="3">
    <source>
        <dbReference type="Proteomes" id="UP000449846"/>
    </source>
</evidence>
<feature type="compositionally biased region" description="Basic residues" evidence="1">
    <location>
        <begin position="127"/>
        <end position="136"/>
    </location>
</feature>
<name>A0A844HUB4_9RHOB</name>